<keyword evidence="2" id="KW-1185">Reference proteome</keyword>
<protein>
    <submittedName>
        <fullName evidence="1">Uncharacterized protein</fullName>
    </submittedName>
</protein>
<evidence type="ECO:0000313" key="1">
    <source>
        <dbReference type="EMBL" id="GMG99188.1"/>
    </source>
</evidence>
<dbReference type="AlphaFoldDB" id="A0AAD3P3S8"/>
<evidence type="ECO:0000313" key="2">
    <source>
        <dbReference type="Proteomes" id="UP001279734"/>
    </source>
</evidence>
<reference evidence="1" key="1">
    <citation type="submission" date="2023-05" db="EMBL/GenBank/DDBJ databases">
        <title>Nepenthes gracilis genome sequencing.</title>
        <authorList>
            <person name="Fukushima K."/>
        </authorList>
    </citation>
    <scope>NUCLEOTIDE SEQUENCE</scope>
    <source>
        <strain evidence="1">SING2019-196</strain>
    </source>
</reference>
<accession>A0AAD3P3S8</accession>
<comment type="caution">
    <text evidence="1">The sequence shown here is derived from an EMBL/GenBank/DDBJ whole genome shotgun (WGS) entry which is preliminary data.</text>
</comment>
<proteinExistence type="predicted"/>
<name>A0AAD3P3S8_NEPGR</name>
<gene>
    <name evidence="1" type="ORF">Nepgr_001028</name>
</gene>
<sequence>MAAHPSTSPLNSGQVGLQFISDGSGASFYAEAASDVEADFDVMESHKQFQNALDSLNASGLCHTEMDGILSHKMNIEE</sequence>
<organism evidence="1 2">
    <name type="scientific">Nepenthes gracilis</name>
    <name type="common">Slender pitcher plant</name>
    <dbReference type="NCBI Taxonomy" id="150966"/>
    <lineage>
        <taxon>Eukaryota</taxon>
        <taxon>Viridiplantae</taxon>
        <taxon>Streptophyta</taxon>
        <taxon>Embryophyta</taxon>
        <taxon>Tracheophyta</taxon>
        <taxon>Spermatophyta</taxon>
        <taxon>Magnoliopsida</taxon>
        <taxon>eudicotyledons</taxon>
        <taxon>Gunneridae</taxon>
        <taxon>Pentapetalae</taxon>
        <taxon>Caryophyllales</taxon>
        <taxon>Nepenthaceae</taxon>
        <taxon>Nepenthes</taxon>
    </lineage>
</organism>
<dbReference type="EMBL" id="BSYO01000001">
    <property type="protein sequence ID" value="GMG99188.1"/>
    <property type="molecule type" value="Genomic_DNA"/>
</dbReference>
<dbReference type="Proteomes" id="UP001279734">
    <property type="component" value="Unassembled WGS sequence"/>
</dbReference>